<sequence length="277" mass="32028">MPLFKRKDKDDGFLPIQAPPANLSPSPTPSSRSSKRSTPHQTLQKPPPRKATPPPNPPHWPSHMHNKCSRSKCDYPNPPQCASGTYTCIGCRKGTYFITPAMAESAVSLSQKTYRFDAENKRQLKLRQEEAERVNRERDYKRYREEEERRQAILAQQELMRRRAEADPRRQEREDERRRRAYEAQHAVYEPVGGYAPGHREDRVPKRKVSLSDFPMPPQYYQSTMASSRQRCVSGGEGLRTKPSTPSLAPSSRSARFARPAPRQQIPQEYYPYPEVY</sequence>
<evidence type="ECO:0000313" key="2">
    <source>
        <dbReference type="EMBL" id="KAK7032291.1"/>
    </source>
</evidence>
<protein>
    <submittedName>
        <fullName evidence="2">Uncharacterized protein</fullName>
    </submittedName>
</protein>
<feature type="compositionally biased region" description="Low complexity" evidence="1">
    <location>
        <begin position="246"/>
        <end position="263"/>
    </location>
</feature>
<accession>A0AAW0C187</accession>
<keyword evidence="3" id="KW-1185">Reference proteome</keyword>
<evidence type="ECO:0000313" key="3">
    <source>
        <dbReference type="Proteomes" id="UP001383192"/>
    </source>
</evidence>
<feature type="compositionally biased region" description="Polar residues" evidence="1">
    <location>
        <begin position="220"/>
        <end position="231"/>
    </location>
</feature>
<feature type="compositionally biased region" description="Basic and acidic residues" evidence="1">
    <location>
        <begin position="1"/>
        <end position="12"/>
    </location>
</feature>
<dbReference type="AlphaFoldDB" id="A0AAW0C187"/>
<dbReference type="Proteomes" id="UP001383192">
    <property type="component" value="Unassembled WGS sequence"/>
</dbReference>
<dbReference type="EMBL" id="JAYKXP010000066">
    <property type="protein sequence ID" value="KAK7032291.1"/>
    <property type="molecule type" value="Genomic_DNA"/>
</dbReference>
<gene>
    <name evidence="2" type="ORF">VNI00_013250</name>
</gene>
<evidence type="ECO:0000256" key="1">
    <source>
        <dbReference type="SAM" id="MobiDB-lite"/>
    </source>
</evidence>
<name>A0AAW0C187_9AGAR</name>
<feature type="compositionally biased region" description="Pro residues" evidence="1">
    <location>
        <begin position="45"/>
        <end position="60"/>
    </location>
</feature>
<feature type="region of interest" description="Disordered" evidence="1">
    <location>
        <begin position="158"/>
        <end position="277"/>
    </location>
</feature>
<organism evidence="2 3">
    <name type="scientific">Paramarasmius palmivorus</name>
    <dbReference type="NCBI Taxonomy" id="297713"/>
    <lineage>
        <taxon>Eukaryota</taxon>
        <taxon>Fungi</taxon>
        <taxon>Dikarya</taxon>
        <taxon>Basidiomycota</taxon>
        <taxon>Agaricomycotina</taxon>
        <taxon>Agaricomycetes</taxon>
        <taxon>Agaricomycetidae</taxon>
        <taxon>Agaricales</taxon>
        <taxon>Marasmiineae</taxon>
        <taxon>Marasmiaceae</taxon>
        <taxon>Paramarasmius</taxon>
    </lineage>
</organism>
<reference evidence="2 3" key="1">
    <citation type="submission" date="2024-01" db="EMBL/GenBank/DDBJ databases">
        <title>A draft genome for a cacao thread blight-causing isolate of Paramarasmius palmivorus.</title>
        <authorList>
            <person name="Baruah I.K."/>
            <person name="Bukari Y."/>
            <person name="Amoako-Attah I."/>
            <person name="Meinhardt L.W."/>
            <person name="Bailey B.A."/>
            <person name="Cohen S.P."/>
        </authorList>
    </citation>
    <scope>NUCLEOTIDE SEQUENCE [LARGE SCALE GENOMIC DNA]</scope>
    <source>
        <strain evidence="2 3">GH-12</strain>
    </source>
</reference>
<proteinExistence type="predicted"/>
<feature type="region of interest" description="Disordered" evidence="1">
    <location>
        <begin position="1"/>
        <end position="75"/>
    </location>
</feature>
<feature type="compositionally biased region" description="Basic and acidic residues" evidence="1">
    <location>
        <begin position="159"/>
        <end position="183"/>
    </location>
</feature>
<comment type="caution">
    <text evidence="2">The sequence shown here is derived from an EMBL/GenBank/DDBJ whole genome shotgun (WGS) entry which is preliminary data.</text>
</comment>